<sequence>MTSLVLLDQALRLHDNPLLWYGARADGTAGEQRLVAVVCLDKSAFFSKQYGLARASLLRLQQQLQLISGTKQALARFNIGLVTLFGEPAAEISRLAMQLQASQIVAASPTGYREQQTLAKLSDRYQVTTIDVNSLLGTAALTPELSRLPDSFSAFRKQREPLLQVAPAVATYQPQPAQQWLTPEQSSVFYENFHQLAAFSQPSLPPGSDEQHALQRLDDYIWQQHAISHYKSSRNGLSGDYYASKFSAPLATGCLSARYCWQQILQYEQQIEANESTYWLKFELLWREFFRWQFRKYTNAWFSKHAIKGPLDFSPPTLTKARQEHFNNWCAGTTGVPFIDANMRLLNSTGLMSNRGRQNVASFLIHDLGVDWRLGAAYFEQRLLDYDVASNWGNWAYIAGSGNSGERQFNVIKQALSYDPEGDFVRAMLPELTAKGSLIHQPAAEVKVPEHWRNWLAKLTEKKL</sequence>
<feature type="binding site" evidence="6">
    <location>
        <begin position="283"/>
        <end position="290"/>
    </location>
    <ligand>
        <name>FAD</name>
        <dbReference type="ChEBI" id="CHEBI:57692"/>
    </ligand>
</feature>
<evidence type="ECO:0000256" key="7">
    <source>
        <dbReference type="RuleBase" id="RU367151"/>
    </source>
</evidence>
<dbReference type="PRINTS" id="PR00147">
    <property type="entry name" value="DNAPHOTLYASE"/>
</dbReference>
<dbReference type="InterPro" id="IPR014729">
    <property type="entry name" value="Rossmann-like_a/b/a_fold"/>
</dbReference>
<dbReference type="AlphaFoldDB" id="A0A285J529"/>
<dbReference type="GO" id="GO:0071949">
    <property type="term" value="F:FAD binding"/>
    <property type="evidence" value="ECO:0007669"/>
    <property type="project" value="TreeGrafter"/>
</dbReference>
<keyword evidence="10" id="KW-1185">Reference proteome</keyword>
<dbReference type="GO" id="GO:0003677">
    <property type="term" value="F:DNA binding"/>
    <property type="evidence" value="ECO:0007669"/>
    <property type="project" value="TreeGrafter"/>
</dbReference>
<dbReference type="InterPro" id="IPR002081">
    <property type="entry name" value="Cryptochrome/DNA_photolyase_1"/>
</dbReference>
<dbReference type="InterPro" id="IPR005101">
    <property type="entry name" value="Cryptochr/Photolyase_FAD-bd"/>
</dbReference>
<comment type="cofactor">
    <cofactor evidence="7">
        <name>(6R)-5,10-methylene-5,6,7,8-tetrahydrofolate</name>
        <dbReference type="ChEBI" id="CHEBI:15636"/>
    </cofactor>
    <text evidence="7">Binds 1 5,10-methenyltetrahydrofolate (MTHF) per subunit.</text>
</comment>
<evidence type="ECO:0000259" key="8">
    <source>
        <dbReference type="PROSITE" id="PS51645"/>
    </source>
</evidence>
<dbReference type="InterPro" id="IPR036155">
    <property type="entry name" value="Crypto/Photolyase_N_sf"/>
</dbReference>
<dbReference type="OrthoDB" id="9772484at2"/>
<dbReference type="InterPro" id="IPR014133">
    <property type="entry name" value="Cry_DASH"/>
</dbReference>
<gene>
    <name evidence="9" type="ORF">SAMN06297280_2658</name>
</gene>
<dbReference type="NCBIfam" id="TIGR02765">
    <property type="entry name" value="crypto_DASH"/>
    <property type="match status" value="1"/>
</dbReference>
<dbReference type="RefSeq" id="WP_097111870.1">
    <property type="nucleotide sequence ID" value="NZ_OBEB01000005.1"/>
</dbReference>
<evidence type="ECO:0000256" key="6">
    <source>
        <dbReference type="PIRSR" id="PIRSR602081-1"/>
    </source>
</evidence>
<dbReference type="Gene3D" id="3.40.50.620">
    <property type="entry name" value="HUPs"/>
    <property type="match status" value="1"/>
</dbReference>
<evidence type="ECO:0000313" key="9">
    <source>
        <dbReference type="EMBL" id="SNY54466.1"/>
    </source>
</evidence>
<organism evidence="9 10">
    <name type="scientific">Arsukibacterium tuosuense</name>
    <dbReference type="NCBI Taxonomy" id="1323745"/>
    <lineage>
        <taxon>Bacteria</taxon>
        <taxon>Pseudomonadati</taxon>
        <taxon>Pseudomonadota</taxon>
        <taxon>Gammaproteobacteria</taxon>
        <taxon>Chromatiales</taxon>
        <taxon>Chromatiaceae</taxon>
        <taxon>Arsukibacterium</taxon>
    </lineage>
</organism>
<name>A0A285J529_9GAMM</name>
<dbReference type="SUPFAM" id="SSF52425">
    <property type="entry name" value="Cryptochrome/photolyase, N-terminal domain"/>
    <property type="match status" value="1"/>
</dbReference>
<dbReference type="InterPro" id="IPR036134">
    <property type="entry name" value="Crypto/Photolyase_FAD-like_sf"/>
</dbReference>
<proteinExistence type="inferred from homology"/>
<keyword evidence="9" id="KW-0456">Lyase</keyword>
<feature type="binding site" evidence="6">
    <location>
        <position position="230"/>
    </location>
    <ligand>
        <name>FAD</name>
        <dbReference type="ChEBI" id="CHEBI:57692"/>
    </ligand>
</feature>
<evidence type="ECO:0000313" key="10">
    <source>
        <dbReference type="Proteomes" id="UP000219353"/>
    </source>
</evidence>
<comment type="function">
    <text evidence="7">May have a photoreceptor function.</text>
</comment>
<dbReference type="InterPro" id="IPR006050">
    <property type="entry name" value="DNA_photolyase_N"/>
</dbReference>
<accession>A0A285J529</accession>
<dbReference type="PANTHER" id="PTHR11455:SF22">
    <property type="entry name" value="CRYPTOCHROME DASH"/>
    <property type="match status" value="1"/>
</dbReference>
<evidence type="ECO:0000256" key="5">
    <source>
        <dbReference type="ARBA" id="ARBA00022991"/>
    </source>
</evidence>
<comment type="similarity">
    <text evidence="1 7">Belongs to the DNA photolyase class-1 family.</text>
</comment>
<feature type="binding site" evidence="6">
    <location>
        <begin position="385"/>
        <end position="387"/>
    </location>
    <ligand>
        <name>FAD</name>
        <dbReference type="ChEBI" id="CHEBI:57692"/>
    </ligand>
</feature>
<feature type="domain" description="Photolyase/cryptochrome alpha/beta" evidence="8">
    <location>
        <begin position="1"/>
        <end position="135"/>
    </location>
</feature>
<dbReference type="EMBL" id="OBEB01000005">
    <property type="protein sequence ID" value="SNY54466.1"/>
    <property type="molecule type" value="Genomic_DNA"/>
</dbReference>
<evidence type="ECO:0000256" key="2">
    <source>
        <dbReference type="ARBA" id="ARBA00017881"/>
    </source>
</evidence>
<dbReference type="Gene3D" id="1.10.579.10">
    <property type="entry name" value="DNA Cyclobutane Dipyrimidine Photolyase, subunit A, domain 3"/>
    <property type="match status" value="1"/>
</dbReference>
<dbReference type="PROSITE" id="PS51645">
    <property type="entry name" value="PHR_CRY_ALPHA_BETA"/>
    <property type="match status" value="1"/>
</dbReference>
<keyword evidence="4 6" id="KW-0274">FAD</keyword>
<reference evidence="10" key="1">
    <citation type="submission" date="2017-09" db="EMBL/GenBank/DDBJ databases">
        <authorList>
            <person name="Varghese N."/>
            <person name="Submissions S."/>
        </authorList>
    </citation>
    <scope>NUCLEOTIDE SEQUENCE [LARGE SCALE GENOMIC DNA]</scope>
    <source>
        <strain evidence="10">CGMCC 1.12461</strain>
    </source>
</reference>
<comment type="cofactor">
    <cofactor evidence="6 7">
        <name>FAD</name>
        <dbReference type="ChEBI" id="CHEBI:57692"/>
    </cofactor>
    <text evidence="6 7">Binds 1 FAD per subunit.</text>
</comment>
<keyword evidence="5 7" id="KW-0157">Chromophore</keyword>
<dbReference type="Proteomes" id="UP000219353">
    <property type="component" value="Unassembled WGS sequence"/>
</dbReference>
<dbReference type="SUPFAM" id="SSF48173">
    <property type="entry name" value="Cryptochrome/photolyase FAD-binding domain"/>
    <property type="match status" value="1"/>
</dbReference>
<dbReference type="GO" id="GO:0003904">
    <property type="term" value="F:deoxyribodipyrimidine photo-lyase activity"/>
    <property type="evidence" value="ECO:0007669"/>
    <property type="project" value="TreeGrafter"/>
</dbReference>
<dbReference type="PANTHER" id="PTHR11455">
    <property type="entry name" value="CRYPTOCHROME"/>
    <property type="match status" value="1"/>
</dbReference>
<dbReference type="Gene3D" id="1.25.40.80">
    <property type="match status" value="1"/>
</dbReference>
<keyword evidence="3 6" id="KW-0285">Flavoprotein</keyword>
<dbReference type="GO" id="GO:0000719">
    <property type="term" value="P:photoreactive repair"/>
    <property type="evidence" value="ECO:0007669"/>
    <property type="project" value="TreeGrafter"/>
</dbReference>
<evidence type="ECO:0000256" key="3">
    <source>
        <dbReference type="ARBA" id="ARBA00022630"/>
    </source>
</evidence>
<evidence type="ECO:0000256" key="4">
    <source>
        <dbReference type="ARBA" id="ARBA00022827"/>
    </source>
</evidence>
<dbReference type="Pfam" id="PF00875">
    <property type="entry name" value="DNA_photolyase"/>
    <property type="match status" value="1"/>
</dbReference>
<protein>
    <recommendedName>
        <fullName evidence="2 7">Cryptochrome DASH</fullName>
    </recommendedName>
</protein>
<evidence type="ECO:0000256" key="1">
    <source>
        <dbReference type="ARBA" id="ARBA00005862"/>
    </source>
</evidence>
<dbReference type="Pfam" id="PF03441">
    <property type="entry name" value="FAD_binding_7"/>
    <property type="match status" value="1"/>
</dbReference>